<feature type="domain" description="SLH" evidence="2">
    <location>
        <begin position="92"/>
        <end position="155"/>
    </location>
</feature>
<dbReference type="Proteomes" id="UP000275473">
    <property type="component" value="Unassembled WGS sequence"/>
</dbReference>
<reference evidence="3 4" key="1">
    <citation type="journal article" date="2018" name="Int. J. Syst. Evol. Microbiol.">
        <title>Planococcus salinus sp. nov., a moderately halophilic bacterium isolated from a saline-alkali soil.</title>
        <authorList>
            <person name="Gan L."/>
        </authorList>
    </citation>
    <scope>NUCLEOTIDE SEQUENCE [LARGE SCALE GENOMIC DNA]</scope>
    <source>
        <strain evidence="3 4">LCB217</strain>
    </source>
</reference>
<dbReference type="PROSITE" id="PS51272">
    <property type="entry name" value="SLH"/>
    <property type="match status" value="1"/>
</dbReference>
<sequence>MTLSSKKMTKFTATGASAALVATALVPAASADEVKTAAFTDVAPQYQEAVDFIVAQNIAKGKTDTQFGIHEEIIRGDAGIMIAQAAGLMEEDAPASGFTDVPTRGALAINSLKAAGVTNGKSATQFDFHGSITRGEAAIFIADAFGLSGDTDNVEFTDVSDRYMESVAALVDHGITQGKTATQFATHDEITRGEFAVWLHALEDMIVGEEPVDPDTDAPVLSYDGDTEIEIGFGETLNWPEVGVDDETVDVDLVITDEDGNVVEEDDFDTDTAGTYTFTYTAVDAAGNEATPVEVTVVVEEQVNDAVEAEEAAEAAILDLPAVEDLTLEDAETVAEVRALVDAALELNEDADIDGLDILVSSEETIAALEAEAELTAAIEAAIAAIDDIPETVDMENRDAVLDARAAVEAVLALDEDADIDGLDVLVAAEAELADIAADAVEDEATGLSTSSFQIALEPGIEGLTAEDFGLYLEAGENSANLVFDVESNEDGTVYTFTHVDLDGGVGEINVNLWGETVAVSEFNYSAEAIDTAVANVTAAVEDIDNPEAPTDDELDALLAALEAPVLNFIGTVNPNLVTEYAAEFDASVINTYDRLLAAIERVNAEYDTSIEEMIADLNAATGIEGDAGIVTILGNLDIENLLDDEDVEIAYFDEIQAQQPQTVEEVQNLIDDVNLAEVTATVDAAVANPADTDFDEVGLLVTAYGDNGADADLITEFEASLELGEAVQGVLTADADTLDDELETLAGLSDDIDLDTFNAEYTAEYLTDLDDDDVTTAADIQAVITDVNEASEAVLITAINEATTEADLDEALADIGIDESTETQQTLFLSVYGDTAFNTIEEIEEAYADVQLIAAVNAAGDSAETSDALLDIDNESFINLGSTSREEVAQLFFANDYDDFAAQDDINAELETVIDQYTALLGGINEAETIAEMDDALEALDAEFDLGYDDLDDTDQLTVAEQLLGNFPVDSDGNEVNFTTFGSVLDAITDNEEAAA</sequence>
<evidence type="ECO:0000256" key="1">
    <source>
        <dbReference type="SAM" id="SignalP"/>
    </source>
</evidence>
<evidence type="ECO:0000313" key="3">
    <source>
        <dbReference type="EMBL" id="RNF38260.1"/>
    </source>
</evidence>
<feature type="chain" id="PRO_5017922037" description="SLH domain-containing protein" evidence="1">
    <location>
        <begin position="32"/>
        <end position="997"/>
    </location>
</feature>
<keyword evidence="4" id="KW-1185">Reference proteome</keyword>
<dbReference type="RefSeq" id="WP_123166555.1">
    <property type="nucleotide sequence ID" value="NZ_RIAX01000018.1"/>
</dbReference>
<dbReference type="Gene3D" id="2.60.40.10">
    <property type="entry name" value="Immunoglobulins"/>
    <property type="match status" value="1"/>
</dbReference>
<name>A0A3M8P4H5_9BACL</name>
<dbReference type="OrthoDB" id="2776339at2"/>
<organism evidence="3 4">
    <name type="scientific">Planococcus salinus</name>
    <dbReference type="NCBI Taxonomy" id="1848460"/>
    <lineage>
        <taxon>Bacteria</taxon>
        <taxon>Bacillati</taxon>
        <taxon>Bacillota</taxon>
        <taxon>Bacilli</taxon>
        <taxon>Bacillales</taxon>
        <taxon>Caryophanaceae</taxon>
        <taxon>Planococcus</taxon>
    </lineage>
</organism>
<dbReference type="AlphaFoldDB" id="A0A3M8P4H5"/>
<keyword evidence="1" id="KW-0732">Signal</keyword>
<dbReference type="InterPro" id="IPR013783">
    <property type="entry name" value="Ig-like_fold"/>
</dbReference>
<dbReference type="Pfam" id="PF00395">
    <property type="entry name" value="SLH"/>
    <property type="match status" value="2"/>
</dbReference>
<feature type="signal peptide" evidence="1">
    <location>
        <begin position="1"/>
        <end position="31"/>
    </location>
</feature>
<dbReference type="InterPro" id="IPR001119">
    <property type="entry name" value="SLH_dom"/>
</dbReference>
<accession>A0A3M8P4H5</accession>
<proteinExistence type="predicted"/>
<evidence type="ECO:0000259" key="2">
    <source>
        <dbReference type="PROSITE" id="PS51272"/>
    </source>
</evidence>
<dbReference type="EMBL" id="RIAX01000018">
    <property type="protein sequence ID" value="RNF38260.1"/>
    <property type="molecule type" value="Genomic_DNA"/>
</dbReference>
<evidence type="ECO:0000313" key="4">
    <source>
        <dbReference type="Proteomes" id="UP000275473"/>
    </source>
</evidence>
<gene>
    <name evidence="3" type="ORF">EEX84_15475</name>
</gene>
<protein>
    <recommendedName>
        <fullName evidence="2">SLH domain-containing protein</fullName>
    </recommendedName>
</protein>
<comment type="caution">
    <text evidence="3">The sequence shown here is derived from an EMBL/GenBank/DDBJ whole genome shotgun (WGS) entry which is preliminary data.</text>
</comment>